<dbReference type="Proteomes" id="UP000586722">
    <property type="component" value="Unassembled WGS sequence"/>
</dbReference>
<gene>
    <name evidence="2" type="ORF">GWI72_00675</name>
</gene>
<dbReference type="InterPro" id="IPR001387">
    <property type="entry name" value="Cro/C1-type_HTH"/>
</dbReference>
<organism evidence="2 3">
    <name type="scientific">Pannonibacter tanglangensis</name>
    <dbReference type="NCBI Taxonomy" id="2750084"/>
    <lineage>
        <taxon>Bacteria</taxon>
        <taxon>Pseudomonadati</taxon>
        <taxon>Pseudomonadota</taxon>
        <taxon>Alphaproteobacteria</taxon>
        <taxon>Hyphomicrobiales</taxon>
        <taxon>Stappiaceae</taxon>
        <taxon>Pannonibacter</taxon>
    </lineage>
</organism>
<dbReference type="CDD" id="cd00093">
    <property type="entry name" value="HTH_XRE"/>
    <property type="match status" value="1"/>
</dbReference>
<protein>
    <submittedName>
        <fullName evidence="2">Helix-turn-helix domain-containing protein</fullName>
    </submittedName>
</protein>
<proteinExistence type="predicted"/>
<dbReference type="AlphaFoldDB" id="A0A7X5EZ54"/>
<dbReference type="RefSeq" id="WP_161707501.1">
    <property type="nucleotide sequence ID" value="NZ_JAABLQ010000001.1"/>
</dbReference>
<evidence type="ECO:0000313" key="3">
    <source>
        <dbReference type="Proteomes" id="UP000586722"/>
    </source>
</evidence>
<keyword evidence="3" id="KW-1185">Reference proteome</keyword>
<dbReference type="SUPFAM" id="SSF47413">
    <property type="entry name" value="lambda repressor-like DNA-binding domains"/>
    <property type="match status" value="1"/>
</dbReference>
<comment type="caution">
    <text evidence="2">The sequence shown here is derived from an EMBL/GenBank/DDBJ whole genome shotgun (WGS) entry which is preliminary data.</text>
</comment>
<sequence>METVGDRLRQAADKIGGLDALAEAAGIKRTTIYNYASGQTEMRVSTLVDVARVTGVSLHWLATGEDDKTAKAQVVGSKIPLEQIRKIVWNIAFTFADELPRNAKPADVANQTLEMLDYLISRDVAGDEASKAVIQFGAARLKRSSSQGD</sequence>
<dbReference type="Gene3D" id="1.10.260.40">
    <property type="entry name" value="lambda repressor-like DNA-binding domains"/>
    <property type="match status" value="1"/>
</dbReference>
<accession>A0A7X5EZ54</accession>
<evidence type="ECO:0000259" key="1">
    <source>
        <dbReference type="PROSITE" id="PS50943"/>
    </source>
</evidence>
<dbReference type="PROSITE" id="PS50943">
    <property type="entry name" value="HTH_CROC1"/>
    <property type="match status" value="1"/>
</dbReference>
<reference evidence="3" key="1">
    <citation type="submission" date="2020-01" db="EMBL/GenBank/DDBJ databases">
        <authorList>
            <person name="Fang Y."/>
            <person name="Sun R."/>
            <person name="Nie L."/>
            <person name="He J."/>
            <person name="Hao L."/>
            <person name="Wang L."/>
            <person name="Su S."/>
            <person name="Lv E."/>
            <person name="Zhang Z."/>
            <person name="Xie R."/>
            <person name="Liu H."/>
        </authorList>
    </citation>
    <scope>NUCLEOTIDE SEQUENCE [LARGE SCALE GENOMIC DNA]</scope>
    <source>
        <strain evidence="3">XCT-53</strain>
    </source>
</reference>
<dbReference type="SMART" id="SM00530">
    <property type="entry name" value="HTH_XRE"/>
    <property type="match status" value="1"/>
</dbReference>
<dbReference type="InterPro" id="IPR010982">
    <property type="entry name" value="Lambda_DNA-bd_dom_sf"/>
</dbReference>
<dbReference type="GO" id="GO:0003677">
    <property type="term" value="F:DNA binding"/>
    <property type="evidence" value="ECO:0007669"/>
    <property type="project" value="InterPro"/>
</dbReference>
<feature type="domain" description="HTH cro/C1-type" evidence="1">
    <location>
        <begin position="18"/>
        <end position="61"/>
    </location>
</feature>
<evidence type="ECO:0000313" key="2">
    <source>
        <dbReference type="EMBL" id="NBN76776.1"/>
    </source>
</evidence>
<dbReference type="Pfam" id="PF01381">
    <property type="entry name" value="HTH_3"/>
    <property type="match status" value="1"/>
</dbReference>
<dbReference type="EMBL" id="JAABLQ010000001">
    <property type="protein sequence ID" value="NBN76776.1"/>
    <property type="molecule type" value="Genomic_DNA"/>
</dbReference>
<name>A0A7X5EZ54_9HYPH</name>